<dbReference type="SUPFAM" id="SSF52047">
    <property type="entry name" value="RNI-like"/>
    <property type="match status" value="1"/>
</dbReference>
<dbReference type="HOGENOM" id="CLU_010721_1_2_1"/>
<dbReference type="InterPro" id="IPR006566">
    <property type="entry name" value="FBD"/>
</dbReference>
<evidence type="ECO:0000313" key="2">
    <source>
        <dbReference type="EMBL" id="EFH38745.1"/>
    </source>
</evidence>
<dbReference type="PANTHER" id="PTHR31900">
    <property type="entry name" value="F-BOX/RNI SUPERFAMILY PROTEIN-RELATED"/>
    <property type="match status" value="1"/>
</dbReference>
<dbReference type="EMBL" id="GL349011">
    <property type="protein sequence ID" value="EFH38745.1"/>
    <property type="molecule type" value="Genomic_DNA"/>
</dbReference>
<dbReference type="InterPro" id="IPR055411">
    <property type="entry name" value="LRR_FXL15/At3g58940/PEG3-like"/>
</dbReference>
<dbReference type="AlphaFoldDB" id="D7MXI8"/>
<feature type="non-terminal residue" evidence="2">
    <location>
        <position position="1"/>
    </location>
</feature>
<dbReference type="SMART" id="SM00579">
    <property type="entry name" value="FBD"/>
    <property type="match status" value="1"/>
</dbReference>
<sequence length="250" mass="28709">LYTHETLVVLRLMKGTIDDVPSTTCFRSLKTLSLLDVFFTSDKTVERLLSCFPILETLVVDRWGGENVKTFAICVPSLQSLKIRYRVGGYHDPKNDHGFVINAPSLKYLDIVDHFRGKSTLVSLDLCVMCSLDWLNLILSRSPKLRALRLYQSRERGGSCRNSRNVRTKWEQPSSVPECLLVSLKTVEWILYKGTQEEKDVVKYLLENGNFIKTMSIGFSSVITLEERNKIQLEFESMPRSSRRCQLSFT</sequence>
<dbReference type="InterPro" id="IPR032675">
    <property type="entry name" value="LRR_dom_sf"/>
</dbReference>
<dbReference type="Gramene" id="fgenesh2_kg.431__1__AT5G56430.1">
    <property type="protein sequence ID" value="fgenesh2_kg.431__1__AT5G56430.1"/>
    <property type="gene ID" value="fgenesh2_kg.431__1__AT5G56430.1"/>
</dbReference>
<accession>D7MXI8</accession>
<dbReference type="Pfam" id="PF24758">
    <property type="entry name" value="LRR_At5g56370"/>
    <property type="match status" value="1"/>
</dbReference>
<dbReference type="Gene3D" id="3.80.10.10">
    <property type="entry name" value="Ribonuclease Inhibitor"/>
    <property type="match status" value="1"/>
</dbReference>
<dbReference type="Proteomes" id="UP000008694">
    <property type="component" value="Unassembled WGS sequence"/>
</dbReference>
<feature type="domain" description="FBD" evidence="1">
    <location>
        <begin position="178"/>
        <end position="250"/>
    </location>
</feature>
<dbReference type="Pfam" id="PF08387">
    <property type="entry name" value="FBD"/>
    <property type="match status" value="1"/>
</dbReference>
<evidence type="ECO:0000259" key="1">
    <source>
        <dbReference type="SMART" id="SM00579"/>
    </source>
</evidence>
<keyword evidence="3" id="KW-1185">Reference proteome</keyword>
<dbReference type="InterPro" id="IPR050232">
    <property type="entry name" value="FBL13/AtMIF1-like"/>
</dbReference>
<reference evidence="3" key="1">
    <citation type="journal article" date="2011" name="Nat. Genet.">
        <title>The Arabidopsis lyrata genome sequence and the basis of rapid genome size change.</title>
        <authorList>
            <person name="Hu T.T."/>
            <person name="Pattyn P."/>
            <person name="Bakker E.G."/>
            <person name="Cao J."/>
            <person name="Cheng J.-F."/>
            <person name="Clark R.M."/>
            <person name="Fahlgren N."/>
            <person name="Fawcett J.A."/>
            <person name="Grimwood J."/>
            <person name="Gundlach H."/>
            <person name="Haberer G."/>
            <person name="Hollister J.D."/>
            <person name="Ossowski S."/>
            <person name="Ottilar R.P."/>
            <person name="Salamov A.A."/>
            <person name="Schneeberger K."/>
            <person name="Spannagl M."/>
            <person name="Wang X."/>
            <person name="Yang L."/>
            <person name="Nasrallah M.E."/>
            <person name="Bergelson J."/>
            <person name="Carrington J.C."/>
            <person name="Gaut B.S."/>
            <person name="Schmutz J."/>
            <person name="Mayer K.F.X."/>
            <person name="Van de Peer Y."/>
            <person name="Grigoriev I.V."/>
            <person name="Nordborg M."/>
            <person name="Weigel D."/>
            <person name="Guo Y.-L."/>
        </authorList>
    </citation>
    <scope>NUCLEOTIDE SEQUENCE [LARGE SCALE GENOMIC DNA]</scope>
    <source>
        <strain evidence="3">cv. MN47</strain>
    </source>
</reference>
<evidence type="ECO:0000313" key="3">
    <source>
        <dbReference type="Proteomes" id="UP000008694"/>
    </source>
</evidence>
<proteinExistence type="predicted"/>
<organism evidence="3">
    <name type="scientific">Arabidopsis lyrata subsp. lyrata</name>
    <name type="common">Lyre-leaved rock-cress</name>
    <dbReference type="NCBI Taxonomy" id="81972"/>
    <lineage>
        <taxon>Eukaryota</taxon>
        <taxon>Viridiplantae</taxon>
        <taxon>Streptophyta</taxon>
        <taxon>Embryophyta</taxon>
        <taxon>Tracheophyta</taxon>
        <taxon>Spermatophyta</taxon>
        <taxon>Magnoliopsida</taxon>
        <taxon>eudicotyledons</taxon>
        <taxon>Gunneridae</taxon>
        <taxon>Pentapetalae</taxon>
        <taxon>rosids</taxon>
        <taxon>malvids</taxon>
        <taxon>Brassicales</taxon>
        <taxon>Brassicaceae</taxon>
        <taxon>Camelineae</taxon>
        <taxon>Arabidopsis</taxon>
    </lineage>
</organism>
<name>D7MXI8_ARALL</name>
<gene>
    <name evidence="2" type="ORF">ARALYDRAFT_497428</name>
</gene>
<protein>
    <recommendedName>
        <fullName evidence="1">FBD domain-containing protein</fullName>
    </recommendedName>
</protein>
<dbReference type="PANTHER" id="PTHR31900:SF34">
    <property type="entry name" value="EMB|CAB62440.1-RELATED"/>
    <property type="match status" value="1"/>
</dbReference>